<reference evidence="1" key="1">
    <citation type="submission" date="2014-11" db="EMBL/GenBank/DDBJ databases">
        <authorList>
            <person name="Amaro Gonzalez C."/>
        </authorList>
    </citation>
    <scope>NUCLEOTIDE SEQUENCE</scope>
</reference>
<dbReference type="EMBL" id="GBXM01051654">
    <property type="protein sequence ID" value="JAH56923.1"/>
    <property type="molecule type" value="Transcribed_RNA"/>
</dbReference>
<protein>
    <submittedName>
        <fullName evidence="1">Uncharacterized protein</fullName>
    </submittedName>
</protein>
<evidence type="ECO:0000313" key="1">
    <source>
        <dbReference type="EMBL" id="JAH56923.1"/>
    </source>
</evidence>
<name>A0A0E9TW21_ANGAN</name>
<organism evidence="1">
    <name type="scientific">Anguilla anguilla</name>
    <name type="common">European freshwater eel</name>
    <name type="synonym">Muraena anguilla</name>
    <dbReference type="NCBI Taxonomy" id="7936"/>
    <lineage>
        <taxon>Eukaryota</taxon>
        <taxon>Metazoa</taxon>
        <taxon>Chordata</taxon>
        <taxon>Craniata</taxon>
        <taxon>Vertebrata</taxon>
        <taxon>Euteleostomi</taxon>
        <taxon>Actinopterygii</taxon>
        <taxon>Neopterygii</taxon>
        <taxon>Teleostei</taxon>
        <taxon>Anguilliformes</taxon>
        <taxon>Anguillidae</taxon>
        <taxon>Anguilla</taxon>
    </lineage>
</organism>
<proteinExistence type="predicted"/>
<reference evidence="1" key="2">
    <citation type="journal article" date="2015" name="Fish Shellfish Immunol.">
        <title>Early steps in the European eel (Anguilla anguilla)-Vibrio vulnificus interaction in the gills: Role of the RtxA13 toxin.</title>
        <authorList>
            <person name="Callol A."/>
            <person name="Pajuelo D."/>
            <person name="Ebbesson L."/>
            <person name="Teles M."/>
            <person name="MacKenzie S."/>
            <person name="Amaro C."/>
        </authorList>
    </citation>
    <scope>NUCLEOTIDE SEQUENCE</scope>
</reference>
<accession>A0A0E9TW21</accession>
<dbReference type="AlphaFoldDB" id="A0A0E9TW21"/>
<sequence length="83" mass="9394">MNTWFQISNFVKKNNSNNNNTNNIRTAVRCSRYVGLLGQQGSCSDSEGLRTCLSLLAKFMLRLFLSRHSREPCVQCKMLTCSG</sequence>